<dbReference type="InterPro" id="IPR027417">
    <property type="entry name" value="P-loop_NTPase"/>
</dbReference>
<keyword evidence="12 14" id="KW-1133">Transmembrane helix</keyword>
<dbReference type="Gene3D" id="3.30.70.270">
    <property type="match status" value="1"/>
</dbReference>
<keyword evidence="6" id="KW-0548">Nucleotidyltransferase</keyword>
<evidence type="ECO:0000256" key="9">
    <source>
        <dbReference type="ARBA" id="ARBA00022807"/>
    </source>
</evidence>
<keyword evidence="11" id="KW-0693">Viral RNA replication</keyword>
<dbReference type="InterPro" id="IPR007094">
    <property type="entry name" value="RNA-dir_pol_PSvirus"/>
</dbReference>
<evidence type="ECO:0000256" key="7">
    <source>
        <dbReference type="ARBA" id="ARBA00022741"/>
    </source>
</evidence>
<dbReference type="SUPFAM" id="SSF56672">
    <property type="entry name" value="DNA/RNA polymerases"/>
    <property type="match status" value="1"/>
</dbReference>
<dbReference type="PRINTS" id="PR00918">
    <property type="entry name" value="CALICVIRUSNS"/>
</dbReference>
<dbReference type="Proteomes" id="UP001254552">
    <property type="component" value="Genome"/>
</dbReference>
<evidence type="ECO:0000259" key="16">
    <source>
        <dbReference type="PROSITE" id="PS51218"/>
    </source>
</evidence>
<evidence type="ECO:0000256" key="5">
    <source>
        <dbReference type="ARBA" id="ARBA00022692"/>
    </source>
</evidence>
<sequence>MSSRMEPIFFKNDGDSSFGGKCKWLEGFAKIWVPLHVEEHPMHGIVGALRVANRLDSVLQHSQGYIALESPAQWFMRAGLIEHLVHPDYILSDEEEKVHEERIQGALSSLAGGFLWQLGNKIGLTALSTVGTSASNFTILTTKLIEVVDKILGAFSWISDMVSDSMEFMAKIKERIVSSIQNAFSKIRSFLDHFAYLLPLICGVLISSCVFFIVNKLLQYVAPSYSMNSFRLIEILMMVGAVVGIKEVTQYFLSYTNEDKINFVNIIRNFFRVDAQVAGLEDQEILRQSVNGTNVEEHLQDGLLDLSVFGSVIACISLFMDKENKEWLQRISFSSALVKNTYDGFDKCSKIVASIAEWLYTRLGNSKHAYAGAAQSLLLHTGVGIHEWLEGCDEIIMRGDTQQMRFEEVIKKTRSLLDQGKKIADFLLSTDDGTTFILRQRFLACDRLIREFYARLVKSKIVNQYRETPFVTVFYGPPGTGKSTVSRIFAEKFLDEMGEPKCDRVYARNPGDAYWSSYIRQPMVLFDDFAQTPQSNGMFDEACLIPLVSCNPYLLPMAAVEEKGRPFDSKYITLCTNRIFVSEMCDLADCEAFYRRRHVFWKVEINPNVPYNPARCYDNLLFSLQDSLRADLPHPSNLRQITFFEMLAHTVNQAQTFRENEMRALASIKDQAMDVLPLARMREAALARNNIDPERVQALPIPHSVFTITDDMKQMGYTYPNFDSRWDAQGKQYTFLCLGDRAFFDDFGNSLEFIEWADSEILVSQEIERKRNLWDLVGARYYLAHINGIDRRLMDEFLSNIKMKEFVESEGQNIIGKSDTVGLTASLREFWSSLSDALRYLLLEQARIDVAISKISTWQDLREALETIGCVKLWNSIPVWVKWTLGILSLFAGGCALYLAFSGLCKIVNGTSSFFMAALFGHSVSDVLQATSSGGDERVARAARRNIRGFRVQSNTSENIAFPGAWSKCERARVAIEGTTVGKNFSFATIYGVMIAERTILIPTHYLMMIDWNNFAYLRNGNDEACSFFCSEKNFTYNKYGNSERVKFGNMALIKYSPLIRSFECYPHLEYERATNGAEHWKGYIMSNLNDLVKHDPLVVQFERNLVRDEIAMPSLNLFWRNDHTFMTKNEGKDGMCGRIALAEKNGTLVIQGLHCFGRSDMSRFCDIPLEFQERENVQSFSFDLLEEKPVQLTHMVSKVGFLEQGAPKLSKSQIEKSPIFEDLCLMMGPPKVEPTVLSPMDPRPAVPFDPYAIGIQKFQEQAGPFDFSEDGFLMRARDNIMQEWEDARPDSFPIDTVCSLEVAIQGVDGLEYAEALPISTAEGFPYCMDRKNGQTGKERFFSTVNGKRVPLGDWVADVEQIEHCAATDPPEIFTVACAKDEKTKLAKVYDAPKTRIFEILPFTFNLVIRKYFLFWMQWMMKNHMRLPCKVGLNPYSFSWDDMAAKHTAYANHFCGDYSGFDTNTNVQMGVVIADMISALARDGNRNRDIRRNLIVAAMRRKVIVGREVFFVDGGTPSGFALTVMINSVMNELYLKMSWFALARQYRPELSRDADLKYHVCMSIYGDDNVVSMTSHVVLWYNLETISKYLSQFGVRLTDGQKSGKIVPTMAFEDIDFLKRKWVKDEVVGWFRCPLDKVSIESQLYWIKHSDDNIEALKVNVDNALRESAQHSREYFDYVRNVVVKCLRKGGHNLDLLLVPTYQDCLMFWKMQRSSENLPLHYDDPLTRVRFLATREPNFYSSFYCSTARAINKSKMRSDLDNKVVVFVTASNITYHKKKMKAGAFHFQTSLNASTSSILAVMKDALDCARKCGSKFTDQGKEAQVVILSDSEFWISQAIGIACAISQGVSALYQTVWVSGLEDRAYKFFLELHGEASKMRFNENLDGNG</sequence>
<evidence type="ECO:0000256" key="6">
    <source>
        <dbReference type="ARBA" id="ARBA00022695"/>
    </source>
</evidence>
<dbReference type="GO" id="GO:0003968">
    <property type="term" value="F:RNA-directed RNA polymerase activity"/>
    <property type="evidence" value="ECO:0007669"/>
    <property type="project" value="UniProtKB-KW"/>
</dbReference>
<name>A0A9N6YJT9_9SECO</name>
<dbReference type="InterPro" id="IPR000605">
    <property type="entry name" value="Helicase_SF3_ssDNA/RNA_vir"/>
</dbReference>
<keyword evidence="13" id="KW-0175">Coiled coil</keyword>
<dbReference type="PROSITE" id="PS50507">
    <property type="entry name" value="RDRP_SSRNA_POS"/>
    <property type="match status" value="1"/>
</dbReference>
<evidence type="ECO:0000256" key="10">
    <source>
        <dbReference type="ARBA" id="ARBA00022840"/>
    </source>
</evidence>
<dbReference type="GO" id="GO:0003724">
    <property type="term" value="F:RNA helicase activity"/>
    <property type="evidence" value="ECO:0007669"/>
    <property type="project" value="InterPro"/>
</dbReference>
<evidence type="ECO:0000259" key="15">
    <source>
        <dbReference type="PROSITE" id="PS50507"/>
    </source>
</evidence>
<feature type="domain" description="SF3 helicase" evidence="16">
    <location>
        <begin position="446"/>
        <end position="618"/>
    </location>
</feature>
<dbReference type="InterPro" id="IPR043502">
    <property type="entry name" value="DNA/RNA_pol_sf"/>
</dbReference>
<accession>A0A9N6YJT9</accession>
<reference evidence="17 18" key="1">
    <citation type="journal article" date="2022" name="Virus Genes">
        <title>Analysis of public domain plant transcriptomes expands the phylogenetic diversity of the family Secoviridae.</title>
        <authorList>
            <person name="Sidharthan V.K."/>
            <person name="Rajeswari V."/>
            <person name="Baranwal V.K."/>
        </authorList>
    </citation>
    <scope>NUCLEOTIDE SEQUENCE [LARGE SCALE GENOMIC DNA]</scope>
    <source>
        <strain evidence="17">Yellow Mauritius</strain>
    </source>
</reference>
<evidence type="ECO:0000256" key="4">
    <source>
        <dbReference type="ARBA" id="ARBA00022679"/>
    </source>
</evidence>
<keyword evidence="4" id="KW-0808">Transferase</keyword>
<dbReference type="InterPro" id="IPR004004">
    <property type="entry name" value="Helic/Pol/Pept_Calicivir-typ"/>
</dbReference>
<evidence type="ECO:0000313" key="18">
    <source>
        <dbReference type="Proteomes" id="UP001254552"/>
    </source>
</evidence>
<keyword evidence="14" id="KW-0472">Membrane</keyword>
<evidence type="ECO:0000256" key="13">
    <source>
        <dbReference type="SAM" id="Coils"/>
    </source>
</evidence>
<evidence type="ECO:0000313" key="17">
    <source>
        <dbReference type="EMBL" id="DAZ91077.1"/>
    </source>
</evidence>
<evidence type="ECO:0000256" key="12">
    <source>
        <dbReference type="ARBA" id="ARBA00022989"/>
    </source>
</evidence>
<dbReference type="InterPro" id="IPR043128">
    <property type="entry name" value="Rev_trsase/Diguanyl_cyclase"/>
</dbReference>
<evidence type="ECO:0000256" key="3">
    <source>
        <dbReference type="ARBA" id="ARBA00022670"/>
    </source>
</evidence>
<dbReference type="GO" id="GO:0003723">
    <property type="term" value="F:RNA binding"/>
    <property type="evidence" value="ECO:0007669"/>
    <property type="project" value="InterPro"/>
</dbReference>
<protein>
    <recommendedName>
        <fullName evidence="1">RNA1 polyprotein</fullName>
    </recommendedName>
</protein>
<keyword evidence="5 14" id="KW-0812">Transmembrane</keyword>
<keyword evidence="2" id="KW-0696">RNA-directed RNA polymerase</keyword>
<evidence type="ECO:0000256" key="8">
    <source>
        <dbReference type="ARBA" id="ARBA00022801"/>
    </source>
</evidence>
<proteinExistence type="predicted"/>
<dbReference type="Gene3D" id="1.20.960.20">
    <property type="match status" value="1"/>
</dbReference>
<dbReference type="GO" id="GO:0005524">
    <property type="term" value="F:ATP binding"/>
    <property type="evidence" value="ECO:0007669"/>
    <property type="project" value="UniProtKB-KW"/>
</dbReference>
<dbReference type="SUPFAM" id="SSF52540">
    <property type="entry name" value="P-loop containing nucleoside triphosphate hydrolases"/>
    <property type="match status" value="1"/>
</dbReference>
<feature type="coiled-coil region" evidence="13">
    <location>
        <begin position="1647"/>
        <end position="1674"/>
    </location>
</feature>
<dbReference type="GO" id="GO:0006508">
    <property type="term" value="P:proteolysis"/>
    <property type="evidence" value="ECO:0007669"/>
    <property type="project" value="UniProtKB-KW"/>
</dbReference>
<evidence type="ECO:0000256" key="11">
    <source>
        <dbReference type="ARBA" id="ARBA00022953"/>
    </source>
</evidence>
<keyword evidence="3" id="KW-0645">Protease</keyword>
<keyword evidence="8" id="KW-0378">Hydrolase</keyword>
<dbReference type="GO" id="GO:0006351">
    <property type="term" value="P:DNA-templated transcription"/>
    <property type="evidence" value="ECO:0007669"/>
    <property type="project" value="InterPro"/>
</dbReference>
<dbReference type="EMBL" id="BK061318">
    <property type="protein sequence ID" value="DAZ91077.1"/>
    <property type="molecule type" value="Genomic_RNA"/>
</dbReference>
<gene>
    <name evidence="17" type="ORF">AcSV_s1gp1</name>
</gene>
<evidence type="ECO:0000256" key="14">
    <source>
        <dbReference type="SAM" id="Phobius"/>
    </source>
</evidence>
<evidence type="ECO:0000256" key="2">
    <source>
        <dbReference type="ARBA" id="ARBA00022484"/>
    </source>
</evidence>
<keyword evidence="10" id="KW-0067">ATP-binding</keyword>
<keyword evidence="9" id="KW-0788">Thiol protease</keyword>
<keyword evidence="18" id="KW-1185">Reference proteome</keyword>
<dbReference type="Pfam" id="PF00680">
    <property type="entry name" value="RdRP_1"/>
    <property type="match status" value="1"/>
</dbReference>
<evidence type="ECO:0000256" key="1">
    <source>
        <dbReference type="ARBA" id="ARBA00020936"/>
    </source>
</evidence>
<feature type="transmembrane region" description="Helical" evidence="14">
    <location>
        <begin position="194"/>
        <end position="214"/>
    </location>
</feature>
<dbReference type="GO" id="GO:0039694">
    <property type="term" value="P:viral RNA genome replication"/>
    <property type="evidence" value="ECO:0007669"/>
    <property type="project" value="InterPro"/>
</dbReference>
<feature type="domain" description="RdRp catalytic" evidence="15">
    <location>
        <begin position="1451"/>
        <end position="1581"/>
    </location>
</feature>
<dbReference type="InterPro" id="IPR001205">
    <property type="entry name" value="RNA-dir_pol_C"/>
</dbReference>
<keyword evidence="7" id="KW-0547">Nucleotide-binding</keyword>
<organism evidence="17 18">
    <name type="scientific">Ananas comosus secovirus</name>
    <dbReference type="NCBI Taxonomy" id="2936685"/>
    <lineage>
        <taxon>Viruses</taxon>
        <taxon>Riboviria</taxon>
        <taxon>Orthornavirae</taxon>
        <taxon>Pisuviricota</taxon>
        <taxon>Pisoniviricetes</taxon>
        <taxon>Picornavirales</taxon>
        <taxon>Secoviridae</taxon>
        <taxon>Sadwavirus</taxon>
        <taxon>Cholivirus</taxon>
        <taxon>Sadwavirus gammananas</taxon>
    </lineage>
</organism>
<dbReference type="GO" id="GO:0008234">
    <property type="term" value="F:cysteine-type peptidase activity"/>
    <property type="evidence" value="ECO:0007669"/>
    <property type="project" value="UniProtKB-KW"/>
</dbReference>
<dbReference type="Pfam" id="PF00910">
    <property type="entry name" value="RNA_helicase"/>
    <property type="match status" value="1"/>
</dbReference>
<dbReference type="InterPro" id="IPR014759">
    <property type="entry name" value="Helicase_SF3_ssRNA_vir"/>
</dbReference>
<dbReference type="PROSITE" id="PS51218">
    <property type="entry name" value="SF3_HELICASE_2"/>
    <property type="match status" value="1"/>
</dbReference>